<feature type="compositionally biased region" description="Low complexity" evidence="1">
    <location>
        <begin position="111"/>
        <end position="131"/>
    </location>
</feature>
<reference evidence="2" key="1">
    <citation type="submission" date="2023-10" db="EMBL/GenBank/DDBJ databases">
        <authorList>
            <person name="Chen Y."/>
            <person name="Shah S."/>
            <person name="Dougan E. K."/>
            <person name="Thang M."/>
            <person name="Chan C."/>
        </authorList>
    </citation>
    <scope>NUCLEOTIDE SEQUENCE [LARGE SCALE GENOMIC DNA]</scope>
</reference>
<comment type="caution">
    <text evidence="2">The sequence shown here is derived from an EMBL/GenBank/DDBJ whole genome shotgun (WGS) entry which is preliminary data.</text>
</comment>
<accession>A0ABN9RRS8</accession>
<evidence type="ECO:0000313" key="3">
    <source>
        <dbReference type="Proteomes" id="UP001189429"/>
    </source>
</evidence>
<sequence>EISFSKGRHHSASRLFAGRRTLQWIQNQTEWLSDEAEWGQLRAKYGSEPGQLTGIVTHAGKRGGDYMDHAIMLGRSLVEKLPEFPRVAITVEGISEHDQDRGTRSGARAGTSSRWRTGAAATAGRSARPTSWAAGRTASRSCTPSGSPSRGCSSWTPTRTCSRASCATSS</sequence>
<keyword evidence="3" id="KW-1185">Reference proteome</keyword>
<feature type="compositionally biased region" description="Polar residues" evidence="1">
    <location>
        <begin position="138"/>
        <end position="170"/>
    </location>
</feature>
<dbReference type="EMBL" id="CAUYUJ010007120">
    <property type="protein sequence ID" value="CAK0819647.1"/>
    <property type="molecule type" value="Genomic_DNA"/>
</dbReference>
<evidence type="ECO:0000256" key="1">
    <source>
        <dbReference type="SAM" id="MobiDB-lite"/>
    </source>
</evidence>
<feature type="non-terminal residue" evidence="2">
    <location>
        <position position="1"/>
    </location>
</feature>
<protein>
    <submittedName>
        <fullName evidence="2">Uncharacterized protein</fullName>
    </submittedName>
</protein>
<feature type="non-terminal residue" evidence="2">
    <location>
        <position position="170"/>
    </location>
</feature>
<evidence type="ECO:0000313" key="2">
    <source>
        <dbReference type="EMBL" id="CAK0819647.1"/>
    </source>
</evidence>
<proteinExistence type="predicted"/>
<gene>
    <name evidence="2" type="ORF">PCOR1329_LOCUS21589</name>
</gene>
<feature type="region of interest" description="Disordered" evidence="1">
    <location>
        <begin position="95"/>
        <end position="170"/>
    </location>
</feature>
<name>A0ABN9RRS8_9DINO</name>
<dbReference type="Proteomes" id="UP001189429">
    <property type="component" value="Unassembled WGS sequence"/>
</dbReference>
<organism evidence="2 3">
    <name type="scientific">Prorocentrum cordatum</name>
    <dbReference type="NCBI Taxonomy" id="2364126"/>
    <lineage>
        <taxon>Eukaryota</taxon>
        <taxon>Sar</taxon>
        <taxon>Alveolata</taxon>
        <taxon>Dinophyceae</taxon>
        <taxon>Prorocentrales</taxon>
        <taxon>Prorocentraceae</taxon>
        <taxon>Prorocentrum</taxon>
    </lineage>
</organism>